<dbReference type="InterPro" id="IPR023393">
    <property type="entry name" value="START-like_dom_sf"/>
</dbReference>
<dbReference type="RefSeq" id="WP_263844043.1">
    <property type="nucleotide sequence ID" value="NZ_JALIEB010000005.1"/>
</dbReference>
<protein>
    <submittedName>
        <fullName evidence="1">SRPBCC family protein</fullName>
    </submittedName>
</protein>
<dbReference type="EMBL" id="JALIEB010000005">
    <property type="protein sequence ID" value="MCV3271724.1"/>
    <property type="molecule type" value="Genomic_DNA"/>
</dbReference>
<name>A0ABT3BF20_9RHOB</name>
<organism evidence="1 2">
    <name type="scientific">Roseobacter sinensis</name>
    <dbReference type="NCBI Taxonomy" id="2931391"/>
    <lineage>
        <taxon>Bacteria</taxon>
        <taxon>Pseudomonadati</taxon>
        <taxon>Pseudomonadota</taxon>
        <taxon>Alphaproteobacteria</taxon>
        <taxon>Rhodobacterales</taxon>
        <taxon>Roseobacteraceae</taxon>
        <taxon>Roseobacter</taxon>
    </lineage>
</organism>
<comment type="caution">
    <text evidence="1">The sequence shown here is derived from an EMBL/GenBank/DDBJ whole genome shotgun (WGS) entry which is preliminary data.</text>
</comment>
<sequence length="155" mass="17288">MKFSTQEVMEVPADAAFALLTDFALLEQAAVRRGADVRRLDSLAEPGVGQAWDVTFAVRGRPRQVALDVVIYRPPQELVIGFSSQGLEGETRLELTPLSPSRTRVMVSLEMRPATLPGRLLLQSLKLAKVRLAQRYKVRVGQHIEEMEQQHRGAV</sequence>
<dbReference type="Proteomes" id="UP001208690">
    <property type="component" value="Unassembled WGS sequence"/>
</dbReference>
<gene>
    <name evidence="1" type="ORF">MUB52_09815</name>
</gene>
<keyword evidence="2" id="KW-1185">Reference proteome</keyword>
<proteinExistence type="predicted"/>
<evidence type="ECO:0000313" key="1">
    <source>
        <dbReference type="EMBL" id="MCV3271724.1"/>
    </source>
</evidence>
<accession>A0ABT3BF20</accession>
<dbReference type="Gene3D" id="3.30.530.20">
    <property type="match status" value="1"/>
</dbReference>
<evidence type="ECO:0000313" key="2">
    <source>
        <dbReference type="Proteomes" id="UP001208690"/>
    </source>
</evidence>
<dbReference type="CDD" id="cd07812">
    <property type="entry name" value="SRPBCC"/>
    <property type="match status" value="1"/>
</dbReference>
<dbReference type="SUPFAM" id="SSF55961">
    <property type="entry name" value="Bet v1-like"/>
    <property type="match status" value="1"/>
</dbReference>
<reference evidence="1 2" key="1">
    <citation type="submission" date="2022-04" db="EMBL/GenBank/DDBJ databases">
        <title>Roseobacter sp. WL0113 is a bacterium isolated from neritic sediment.</title>
        <authorList>
            <person name="Wang L."/>
            <person name="He W."/>
            <person name="Zhang D.-F."/>
        </authorList>
    </citation>
    <scope>NUCLEOTIDE SEQUENCE [LARGE SCALE GENOMIC DNA]</scope>
    <source>
        <strain evidence="1 2">WL0113</strain>
    </source>
</reference>